<dbReference type="AlphaFoldDB" id="A0A9Q0YQT8"/>
<dbReference type="CDD" id="cd16018">
    <property type="entry name" value="Enpp"/>
    <property type="match status" value="1"/>
</dbReference>
<keyword evidence="1" id="KW-0812">Transmembrane</keyword>
<dbReference type="Gene3D" id="3.40.720.10">
    <property type="entry name" value="Alkaline Phosphatase, subunit A"/>
    <property type="match status" value="1"/>
</dbReference>
<dbReference type="Proteomes" id="UP001152320">
    <property type="component" value="Chromosome 16"/>
</dbReference>
<dbReference type="PANTHER" id="PTHR10151">
    <property type="entry name" value="ECTONUCLEOTIDE PYROPHOSPHATASE/PHOSPHODIESTERASE"/>
    <property type="match status" value="1"/>
</dbReference>
<evidence type="ECO:0000256" key="1">
    <source>
        <dbReference type="SAM" id="Phobius"/>
    </source>
</evidence>
<dbReference type="InterPro" id="IPR002591">
    <property type="entry name" value="Phosphodiest/P_Trfase"/>
</dbReference>
<keyword evidence="2" id="KW-0732">Signal</keyword>
<name>A0A9Q0YQT8_HOLLE</name>
<keyword evidence="1" id="KW-1133">Transmembrane helix</keyword>
<proteinExistence type="predicted"/>
<dbReference type="OrthoDB" id="415411at2759"/>
<dbReference type="InterPro" id="IPR017850">
    <property type="entry name" value="Alkaline_phosphatase_core_sf"/>
</dbReference>
<accession>A0A9Q0YQT8</accession>
<protein>
    <submittedName>
        <fullName evidence="3">Bis(5'-adenosyl)-triphosphatase enpp4</fullName>
    </submittedName>
</protein>
<feature type="signal peptide" evidence="2">
    <location>
        <begin position="1"/>
        <end position="19"/>
    </location>
</feature>
<dbReference type="EMBL" id="JAIZAY010000016">
    <property type="protein sequence ID" value="KAJ8026890.1"/>
    <property type="molecule type" value="Genomic_DNA"/>
</dbReference>
<feature type="transmembrane region" description="Helical" evidence="1">
    <location>
        <begin position="361"/>
        <end position="384"/>
    </location>
</feature>
<sequence length="410" mass="46226">MLPFNILLLLTNGAINTLAASSNGKKMERPLLLIVGMDAFRWDFIDKAQTPNFDDIIDDGLRAQHVVNVFPTKSAPNWYTIVSGLYPESHGVVNNHVYDPKIDPHQEVFVDARFDDPAMWDAAEPIWITNQRQGGQSGVINFPFGMTVNFEGMAAKYTTSKYRNDTTREQRVDKIVELFANGSINLGLIYYSDVDHACHMHGPESKGAVAAVEKMDEVVGHLVKKLKEKHLYDVVNIIFVADHGQVDVYPNQTLFLNDYVDPSLYLGFQDNPTYSIFPHDATIGEHGYSNDVAKMWPFFVARGPAFKQGLKDAKPFNSVDIYSLMCHVMQLEPAPHNGSLENVKHLFAYEAKGSLSDELNVPLTICIIIVITETIVLILGILWYRRKRISMIKRVHDVQLEGLLDNEEES</sequence>
<dbReference type="PANTHER" id="PTHR10151:SF120">
    <property type="entry name" value="BIS(5'-ADENOSYL)-TRIPHOSPHATASE"/>
    <property type="match status" value="1"/>
</dbReference>
<evidence type="ECO:0000313" key="4">
    <source>
        <dbReference type="Proteomes" id="UP001152320"/>
    </source>
</evidence>
<evidence type="ECO:0000313" key="3">
    <source>
        <dbReference type="EMBL" id="KAJ8026890.1"/>
    </source>
</evidence>
<evidence type="ECO:0000256" key="2">
    <source>
        <dbReference type="SAM" id="SignalP"/>
    </source>
</evidence>
<organism evidence="3 4">
    <name type="scientific">Holothuria leucospilota</name>
    <name type="common">Black long sea cucumber</name>
    <name type="synonym">Mertensiothuria leucospilota</name>
    <dbReference type="NCBI Taxonomy" id="206669"/>
    <lineage>
        <taxon>Eukaryota</taxon>
        <taxon>Metazoa</taxon>
        <taxon>Echinodermata</taxon>
        <taxon>Eleutherozoa</taxon>
        <taxon>Echinozoa</taxon>
        <taxon>Holothuroidea</taxon>
        <taxon>Aspidochirotacea</taxon>
        <taxon>Aspidochirotida</taxon>
        <taxon>Holothuriidae</taxon>
        <taxon>Holothuria</taxon>
    </lineage>
</organism>
<reference evidence="3" key="1">
    <citation type="submission" date="2021-10" db="EMBL/GenBank/DDBJ databases">
        <title>Tropical sea cucumber genome reveals ecological adaptation and Cuvierian tubules defense mechanism.</title>
        <authorList>
            <person name="Chen T."/>
        </authorList>
    </citation>
    <scope>NUCLEOTIDE SEQUENCE</scope>
    <source>
        <strain evidence="3">Nanhai2018</strain>
        <tissue evidence="3">Muscle</tissue>
    </source>
</reference>
<comment type="caution">
    <text evidence="3">The sequence shown here is derived from an EMBL/GenBank/DDBJ whole genome shotgun (WGS) entry which is preliminary data.</text>
</comment>
<keyword evidence="4" id="KW-1185">Reference proteome</keyword>
<keyword evidence="1" id="KW-0472">Membrane</keyword>
<dbReference type="Pfam" id="PF01663">
    <property type="entry name" value="Phosphodiest"/>
    <property type="match status" value="1"/>
</dbReference>
<feature type="chain" id="PRO_5040264195" evidence="2">
    <location>
        <begin position="20"/>
        <end position="410"/>
    </location>
</feature>
<dbReference type="SUPFAM" id="SSF53649">
    <property type="entry name" value="Alkaline phosphatase-like"/>
    <property type="match status" value="1"/>
</dbReference>
<dbReference type="GO" id="GO:0016787">
    <property type="term" value="F:hydrolase activity"/>
    <property type="evidence" value="ECO:0007669"/>
    <property type="project" value="UniProtKB-ARBA"/>
</dbReference>
<gene>
    <name evidence="3" type="ORF">HOLleu_31850</name>
</gene>